<organism evidence="1 2">
    <name type="scientific">Candidatus Bipolaricaulis anaerobius</name>
    <dbReference type="NCBI Taxonomy" id="2026885"/>
    <lineage>
        <taxon>Bacteria</taxon>
        <taxon>Candidatus Bipolaricaulota</taxon>
        <taxon>Candidatus Bipolaricaulia</taxon>
        <taxon>Candidatus Bipolaricaulales</taxon>
        <taxon>Candidatus Bipolaricaulaceae</taxon>
        <taxon>Candidatus Bipolaricaulis</taxon>
    </lineage>
</organism>
<protein>
    <submittedName>
        <fullName evidence="1">Uncharacterized protein</fullName>
    </submittedName>
</protein>
<sequence length="33" mass="3506">MTEACPQEIGFGSWALGPWAALEVAIETGQQVD</sequence>
<dbReference type="EMBL" id="LS483254">
    <property type="protein sequence ID" value="SQD92159.1"/>
    <property type="molecule type" value="Genomic_DNA"/>
</dbReference>
<dbReference type="KEGG" id="bana:BARAN1_0133"/>
<evidence type="ECO:0000313" key="2">
    <source>
        <dbReference type="Proteomes" id="UP000249818"/>
    </source>
</evidence>
<gene>
    <name evidence="1" type="ORF">BARAN1_0133</name>
</gene>
<evidence type="ECO:0000313" key="1">
    <source>
        <dbReference type="EMBL" id="SQD92159.1"/>
    </source>
</evidence>
<reference evidence="2" key="1">
    <citation type="submission" date="2018-05" db="EMBL/GenBank/DDBJ databases">
        <authorList>
            <person name="Hao L."/>
        </authorList>
    </citation>
    <scope>NUCLEOTIDE SEQUENCE [LARGE SCALE GENOMIC DNA]</scope>
</reference>
<accession>A0A2X3KYZ4</accession>
<name>A0A2X3KYZ4_9BACT</name>
<dbReference type="AlphaFoldDB" id="A0A2X3KYZ4"/>
<proteinExistence type="predicted"/>
<dbReference type="Proteomes" id="UP000249818">
    <property type="component" value="Chromosome BARAN1"/>
</dbReference>
<keyword evidence="2" id="KW-1185">Reference proteome</keyword>